<evidence type="ECO:0000313" key="1">
    <source>
        <dbReference type="EMBL" id="RNA24363.1"/>
    </source>
</evidence>
<accession>A0A3M7RLA5</accession>
<proteinExistence type="predicted"/>
<keyword evidence="2" id="KW-1185">Reference proteome</keyword>
<name>A0A3M7RLA5_BRAPC</name>
<organism evidence="1 2">
    <name type="scientific">Brachionus plicatilis</name>
    <name type="common">Marine rotifer</name>
    <name type="synonym">Brachionus muelleri</name>
    <dbReference type="NCBI Taxonomy" id="10195"/>
    <lineage>
        <taxon>Eukaryota</taxon>
        <taxon>Metazoa</taxon>
        <taxon>Spiralia</taxon>
        <taxon>Gnathifera</taxon>
        <taxon>Rotifera</taxon>
        <taxon>Eurotatoria</taxon>
        <taxon>Monogononta</taxon>
        <taxon>Pseudotrocha</taxon>
        <taxon>Ploima</taxon>
        <taxon>Brachionidae</taxon>
        <taxon>Brachionus</taxon>
    </lineage>
</organism>
<protein>
    <submittedName>
        <fullName evidence="1">Uncharacterized protein</fullName>
    </submittedName>
</protein>
<comment type="caution">
    <text evidence="1">The sequence shown here is derived from an EMBL/GenBank/DDBJ whole genome shotgun (WGS) entry which is preliminary data.</text>
</comment>
<sequence length="95" mass="11077">MNPTRNNASKMIFFLICFKNNKLIENYNNWLNDYNPIDSNINLNLNNDIFGSAYSALALPERDLDINNQDKDMHNDSSKEFFENASTKLNRTIQI</sequence>
<dbReference type="EMBL" id="REGN01003137">
    <property type="protein sequence ID" value="RNA24363.1"/>
    <property type="molecule type" value="Genomic_DNA"/>
</dbReference>
<dbReference type="AlphaFoldDB" id="A0A3M7RLA5"/>
<dbReference type="Proteomes" id="UP000276133">
    <property type="component" value="Unassembled WGS sequence"/>
</dbReference>
<reference evidence="1 2" key="1">
    <citation type="journal article" date="2018" name="Sci. Rep.">
        <title>Genomic signatures of local adaptation to the degree of environmental predictability in rotifers.</title>
        <authorList>
            <person name="Franch-Gras L."/>
            <person name="Hahn C."/>
            <person name="Garcia-Roger E.M."/>
            <person name="Carmona M.J."/>
            <person name="Serra M."/>
            <person name="Gomez A."/>
        </authorList>
    </citation>
    <scope>NUCLEOTIDE SEQUENCE [LARGE SCALE GENOMIC DNA]</scope>
    <source>
        <strain evidence="1">HYR1</strain>
    </source>
</reference>
<gene>
    <name evidence="1" type="ORF">BpHYR1_029183</name>
</gene>
<evidence type="ECO:0000313" key="2">
    <source>
        <dbReference type="Proteomes" id="UP000276133"/>
    </source>
</evidence>